<accession>A0AC34GTE1</accession>
<name>A0AC34GTE1_9BILA</name>
<sequence>MQTTQPTEITKPPAWMTVLVVTFGLGFIISLIIISVLLMWIFKFTFGLGFIISLIIISVLLMWIFKCFCFSRHNKKESATLTSQESLIPDIVQIKKDDFDRPAKASDVERESNPKALRLPVQRQQTSDSDKDLQIAAPPNVERESNPKALRLPVQRQQTSDSDKDLQIAAPSSQKAQPKIVDAADVVPIQKDPPKAASPKPEPKVPDAPSQQSHPKVVDVPSTQNNQPNVVVPAASNAEKLYPDAFGKIACSYETIQLDVKSSEKKKKHKPKLYPDAYGIVSSPYEIADIGPTTTSDTENKSTLNKKKSKK</sequence>
<organism evidence="1 2">
    <name type="scientific">Panagrolaimus sp. ES5</name>
    <dbReference type="NCBI Taxonomy" id="591445"/>
    <lineage>
        <taxon>Eukaryota</taxon>
        <taxon>Metazoa</taxon>
        <taxon>Ecdysozoa</taxon>
        <taxon>Nematoda</taxon>
        <taxon>Chromadorea</taxon>
        <taxon>Rhabditida</taxon>
        <taxon>Tylenchina</taxon>
        <taxon>Panagrolaimomorpha</taxon>
        <taxon>Panagrolaimoidea</taxon>
        <taxon>Panagrolaimidae</taxon>
        <taxon>Panagrolaimus</taxon>
    </lineage>
</organism>
<protein>
    <submittedName>
        <fullName evidence="2">Uncharacterized protein</fullName>
    </submittedName>
</protein>
<reference evidence="2" key="1">
    <citation type="submission" date="2022-11" db="UniProtKB">
        <authorList>
            <consortium name="WormBaseParasite"/>
        </authorList>
    </citation>
    <scope>IDENTIFICATION</scope>
</reference>
<evidence type="ECO:0000313" key="2">
    <source>
        <dbReference type="WBParaSite" id="ES5_v2.g8027.t1"/>
    </source>
</evidence>
<dbReference type="Proteomes" id="UP000887579">
    <property type="component" value="Unplaced"/>
</dbReference>
<proteinExistence type="predicted"/>
<dbReference type="WBParaSite" id="ES5_v2.g8027.t1">
    <property type="protein sequence ID" value="ES5_v2.g8027.t1"/>
    <property type="gene ID" value="ES5_v2.g8027"/>
</dbReference>
<evidence type="ECO:0000313" key="1">
    <source>
        <dbReference type="Proteomes" id="UP000887579"/>
    </source>
</evidence>